<name>A0A2G3E9I9_9FIRM</name>
<evidence type="ECO:0000313" key="1">
    <source>
        <dbReference type="EMBL" id="PHU35807.1"/>
    </source>
</evidence>
<reference evidence="2" key="1">
    <citation type="submission" date="2017-10" db="EMBL/GenBank/DDBJ databases">
        <title>Resolving the taxonomy of Roseburia spp., Eubacterium rectale and Agathobacter spp. through phylogenomic analysis.</title>
        <authorList>
            <person name="Sheridan P.O."/>
            <person name="Walker A.W."/>
            <person name="Duncan S.H."/>
            <person name="Scott K.P."/>
            <person name="Toole P.W.O."/>
            <person name="Luis P."/>
            <person name="Flint H.J."/>
        </authorList>
    </citation>
    <scope>NUCLEOTIDE SEQUENCE [LARGE SCALE GENOMIC DNA]</scope>
    <source>
        <strain evidence="2">JK10</strain>
        <strain evidence="1">JK626</strain>
    </source>
</reference>
<sequence>MTVGEIITCTGPEDLYRKAEDLLLSGIKTVFVARNTLKIVSMPASDKLGSSNITVLQKKSLSIA</sequence>
<comment type="caution">
    <text evidence="2">The sequence shown here is derived from an EMBL/GenBank/DDBJ whole genome shotgun (WGS) entry which is preliminary data.</text>
</comment>
<proteinExistence type="predicted"/>
<organism evidence="2 3">
    <name type="scientific">Pseudobutyrivibrio ruminis</name>
    <dbReference type="NCBI Taxonomy" id="46206"/>
    <lineage>
        <taxon>Bacteria</taxon>
        <taxon>Bacillati</taxon>
        <taxon>Bacillota</taxon>
        <taxon>Clostridia</taxon>
        <taxon>Lachnospirales</taxon>
        <taxon>Lachnospiraceae</taxon>
        <taxon>Pseudobutyrivibrio</taxon>
    </lineage>
</organism>
<dbReference type="STRING" id="46206.SAMN02910377_00129"/>
<dbReference type="Proteomes" id="UP000225889">
    <property type="component" value="Unassembled WGS sequence"/>
</dbReference>
<evidence type="ECO:0000313" key="3">
    <source>
        <dbReference type="Proteomes" id="UP000224317"/>
    </source>
</evidence>
<dbReference type="EMBL" id="PDYH01000042">
    <property type="protein sequence ID" value="PHU39721.1"/>
    <property type="molecule type" value="Genomic_DNA"/>
</dbReference>
<keyword evidence="3" id="KW-1185">Reference proteome</keyword>
<gene>
    <name evidence="2" type="ORF">CSX00_10455</name>
    <name evidence="1" type="ORF">CSX01_04150</name>
</gene>
<reference evidence="2" key="2">
    <citation type="submission" date="2017-10" db="EMBL/GenBank/DDBJ databases">
        <authorList>
            <person name="Banno H."/>
            <person name="Chua N.-H."/>
        </authorList>
    </citation>
    <scope>NUCLEOTIDE SEQUENCE [LARGE SCALE GENOMIC DNA]</scope>
    <source>
        <strain evidence="2">JK10</strain>
        <strain evidence="1">JK626</strain>
    </source>
</reference>
<dbReference type="RefSeq" id="WP_090152584.1">
    <property type="nucleotide sequence ID" value="NZ_PDYF01000008.1"/>
</dbReference>
<dbReference type="EMBL" id="PDYF01000008">
    <property type="protein sequence ID" value="PHU35807.1"/>
    <property type="molecule type" value="Genomic_DNA"/>
</dbReference>
<evidence type="ECO:0000313" key="2">
    <source>
        <dbReference type="EMBL" id="PHU39721.1"/>
    </source>
</evidence>
<dbReference type="Proteomes" id="UP000224317">
    <property type="component" value="Unassembled WGS sequence"/>
</dbReference>
<protein>
    <submittedName>
        <fullName evidence="2">Uncharacterized protein</fullName>
    </submittedName>
</protein>
<accession>A0A2G3E9I9</accession>
<dbReference type="AlphaFoldDB" id="A0A2G3E9I9"/>